<feature type="transmembrane region" description="Helical" evidence="3">
    <location>
        <begin position="96"/>
        <end position="116"/>
    </location>
</feature>
<reference evidence="4" key="1">
    <citation type="submission" date="2020-10" db="EMBL/GenBank/DDBJ databases">
        <authorList>
            <person name="Castelo-Branco R."/>
            <person name="Eusebio N."/>
            <person name="Adriana R."/>
            <person name="Vieira A."/>
            <person name="Brugerolle De Fraissinette N."/>
            <person name="Rezende De Castro R."/>
            <person name="Schneider M.P."/>
            <person name="Vasconcelos V."/>
            <person name="Leao P.N."/>
        </authorList>
    </citation>
    <scope>NUCLEOTIDE SEQUENCE</scope>
    <source>
        <strain evidence="4">LEGE 11480</strain>
    </source>
</reference>
<evidence type="ECO:0000256" key="1">
    <source>
        <dbReference type="ARBA" id="ARBA00022490"/>
    </source>
</evidence>
<dbReference type="InterPro" id="IPR002882">
    <property type="entry name" value="CofD"/>
</dbReference>
<evidence type="ECO:0000313" key="4">
    <source>
        <dbReference type="EMBL" id="MBE9028555.1"/>
    </source>
</evidence>
<dbReference type="GO" id="GO:0043743">
    <property type="term" value="F:LPPG:FO 2-phospho-L-lactate transferase activity"/>
    <property type="evidence" value="ECO:0007669"/>
    <property type="project" value="InterPro"/>
</dbReference>
<dbReference type="EMBL" id="JADEXQ010000004">
    <property type="protein sequence ID" value="MBE9028555.1"/>
    <property type="molecule type" value="Genomic_DNA"/>
</dbReference>
<dbReference type="AlphaFoldDB" id="A0A928VL66"/>
<comment type="caution">
    <text evidence="4">The sequence shown here is derived from an EMBL/GenBank/DDBJ whole genome shotgun (WGS) entry which is preliminary data.</text>
</comment>
<feature type="transmembrane region" description="Helical" evidence="3">
    <location>
        <begin position="55"/>
        <end position="76"/>
    </location>
</feature>
<dbReference type="CDD" id="cd07187">
    <property type="entry name" value="YvcK_like"/>
    <property type="match status" value="1"/>
</dbReference>
<sequence length="478" mass="53163">MRKPAIPSSRIFKQTLRTFGRDTQDEIKSVIGGRTPVWLSQGFKWMSPGLFVKRWMMMSAGGVLLVSLGLAIWTKLTPIAAIMQFAQSFFESLTRVVPSYISGPIVILLGFLLIFWGQKRTFGAITEVLIPDVDQRLVDVLLNHRRRSRGTKIVVVGGGTGLSTLLRGLKLISTNLTAVVTVADDGGSSGRLRREIGVLPPGDIRNCLGALADEEKLLTELFRYRFTAGDGLTGHSFGNLFLTAMSEITGDLERAVIASSKVLAIRGDVLPATLSDVKLWAELSDGRRIEGESNITEARGKIVQFGCIPENPPALPRVLSAIEEAEFIVIGPGSLYTSVIPNLLVPEIADAIARRRVPSVYVCNVMTQPGETDEYTVADHIRAIDRACGYRKLFDAVLVQRRLPSERVLRKYAAMHAQPVYLDFDEVLHLGRRVIRADVIDEDSRTGYIRHNSERLARVLMRWNERESEELIEGYDRY</sequence>
<name>A0A928VL66_9CYAN</name>
<dbReference type="InterPro" id="IPR010119">
    <property type="entry name" value="Gluconeogen_factor"/>
</dbReference>
<keyword evidence="1 2" id="KW-0963">Cytoplasm</keyword>
<dbReference type="GO" id="GO:0005737">
    <property type="term" value="C:cytoplasm"/>
    <property type="evidence" value="ECO:0007669"/>
    <property type="project" value="UniProtKB-SubCell"/>
</dbReference>
<dbReference type="PANTHER" id="PTHR30135:SF3">
    <property type="entry name" value="GLUCONEOGENESIS FACTOR-RELATED"/>
    <property type="match status" value="1"/>
</dbReference>
<comment type="subcellular location">
    <subcellularLocation>
        <location evidence="2">Cytoplasm</location>
    </subcellularLocation>
</comment>
<dbReference type="InterPro" id="IPR038136">
    <property type="entry name" value="CofD-like_dom_sf"/>
</dbReference>
<gene>
    <name evidence="4" type="ORF">IQ266_02135</name>
</gene>
<evidence type="ECO:0000256" key="2">
    <source>
        <dbReference type="HAMAP-Rule" id="MF_00973"/>
    </source>
</evidence>
<accession>A0A928VL66</accession>
<keyword evidence="3" id="KW-1133">Transmembrane helix</keyword>
<comment type="similarity">
    <text evidence="2">Belongs to the gluconeogenesis factor family.</text>
</comment>
<evidence type="ECO:0000313" key="5">
    <source>
        <dbReference type="Proteomes" id="UP000625316"/>
    </source>
</evidence>
<organism evidence="4 5">
    <name type="scientific">Romeriopsis navalis LEGE 11480</name>
    <dbReference type="NCBI Taxonomy" id="2777977"/>
    <lineage>
        <taxon>Bacteria</taxon>
        <taxon>Bacillati</taxon>
        <taxon>Cyanobacteriota</taxon>
        <taxon>Cyanophyceae</taxon>
        <taxon>Leptolyngbyales</taxon>
        <taxon>Leptolyngbyaceae</taxon>
        <taxon>Romeriopsis</taxon>
        <taxon>Romeriopsis navalis</taxon>
    </lineage>
</organism>
<dbReference type="Pfam" id="PF01933">
    <property type="entry name" value="CofD"/>
    <property type="match status" value="1"/>
</dbReference>
<keyword evidence="3" id="KW-0472">Membrane</keyword>
<dbReference type="SUPFAM" id="SSF142338">
    <property type="entry name" value="CofD-like"/>
    <property type="match status" value="1"/>
</dbReference>
<protein>
    <recommendedName>
        <fullName evidence="2">Putative gluconeogenesis factor</fullName>
    </recommendedName>
</protein>
<evidence type="ECO:0000256" key="3">
    <source>
        <dbReference type="SAM" id="Phobius"/>
    </source>
</evidence>
<dbReference type="Gene3D" id="3.40.50.10680">
    <property type="entry name" value="CofD-like domains"/>
    <property type="match status" value="1"/>
</dbReference>
<dbReference type="GO" id="GO:0008360">
    <property type="term" value="P:regulation of cell shape"/>
    <property type="evidence" value="ECO:0007669"/>
    <property type="project" value="UniProtKB-UniRule"/>
</dbReference>
<keyword evidence="3" id="KW-0812">Transmembrane</keyword>
<keyword evidence="5" id="KW-1185">Reference proteome</keyword>
<dbReference type="HAMAP" id="MF_00973">
    <property type="entry name" value="Gluconeogen_factor"/>
    <property type="match status" value="1"/>
</dbReference>
<comment type="function">
    <text evidence="2">Required for morphogenesis under gluconeogenic growth conditions.</text>
</comment>
<proteinExistence type="inferred from homology"/>
<dbReference type="RefSeq" id="WP_264323379.1">
    <property type="nucleotide sequence ID" value="NZ_JADEXQ010000004.1"/>
</dbReference>
<dbReference type="Proteomes" id="UP000625316">
    <property type="component" value="Unassembled WGS sequence"/>
</dbReference>
<dbReference type="PANTHER" id="PTHR30135">
    <property type="entry name" value="UNCHARACTERIZED PROTEIN YVCK-RELATED"/>
    <property type="match status" value="1"/>
</dbReference>
<dbReference type="NCBIfam" id="TIGR01826">
    <property type="entry name" value="CofD_related"/>
    <property type="match status" value="1"/>
</dbReference>